<keyword evidence="2" id="KW-1133">Transmembrane helix</keyword>
<keyword evidence="4" id="KW-1185">Reference proteome</keyword>
<proteinExistence type="predicted"/>
<evidence type="ECO:0000313" key="4">
    <source>
        <dbReference type="Proteomes" id="UP000027222"/>
    </source>
</evidence>
<protein>
    <submittedName>
        <fullName evidence="3">Uncharacterized protein</fullName>
    </submittedName>
</protein>
<dbReference type="STRING" id="685588.A0A067TFJ8"/>
<evidence type="ECO:0000256" key="2">
    <source>
        <dbReference type="SAM" id="Phobius"/>
    </source>
</evidence>
<evidence type="ECO:0000313" key="3">
    <source>
        <dbReference type="EMBL" id="KDR81945.1"/>
    </source>
</evidence>
<feature type="region of interest" description="Disordered" evidence="1">
    <location>
        <begin position="84"/>
        <end position="134"/>
    </location>
</feature>
<dbReference type="AlphaFoldDB" id="A0A067TFJ8"/>
<gene>
    <name evidence="3" type="ORF">GALMADRAFT_221829</name>
</gene>
<keyword evidence="2" id="KW-0472">Membrane</keyword>
<dbReference type="OrthoDB" id="3265603at2759"/>
<accession>A0A067TFJ8</accession>
<dbReference type="Proteomes" id="UP000027222">
    <property type="component" value="Unassembled WGS sequence"/>
</dbReference>
<feature type="compositionally biased region" description="Polar residues" evidence="1">
    <location>
        <begin position="236"/>
        <end position="252"/>
    </location>
</feature>
<dbReference type="EMBL" id="KL142370">
    <property type="protein sequence ID" value="KDR81945.1"/>
    <property type="molecule type" value="Genomic_DNA"/>
</dbReference>
<feature type="compositionally biased region" description="Low complexity" evidence="1">
    <location>
        <begin position="204"/>
        <end position="221"/>
    </location>
</feature>
<feature type="region of interest" description="Disordered" evidence="1">
    <location>
        <begin position="204"/>
        <end position="255"/>
    </location>
</feature>
<reference evidence="4" key="1">
    <citation type="journal article" date="2014" name="Proc. Natl. Acad. Sci. U.S.A.">
        <title>Extensive sampling of basidiomycete genomes demonstrates inadequacy of the white-rot/brown-rot paradigm for wood decay fungi.</title>
        <authorList>
            <person name="Riley R."/>
            <person name="Salamov A.A."/>
            <person name="Brown D.W."/>
            <person name="Nagy L.G."/>
            <person name="Floudas D."/>
            <person name="Held B.W."/>
            <person name="Levasseur A."/>
            <person name="Lombard V."/>
            <person name="Morin E."/>
            <person name="Otillar R."/>
            <person name="Lindquist E.A."/>
            <person name="Sun H."/>
            <person name="LaButti K.M."/>
            <person name="Schmutz J."/>
            <person name="Jabbour D."/>
            <person name="Luo H."/>
            <person name="Baker S.E."/>
            <person name="Pisabarro A.G."/>
            <person name="Walton J.D."/>
            <person name="Blanchette R.A."/>
            <person name="Henrissat B."/>
            <person name="Martin F."/>
            <person name="Cullen D."/>
            <person name="Hibbett D.S."/>
            <person name="Grigoriev I.V."/>
        </authorList>
    </citation>
    <scope>NUCLEOTIDE SEQUENCE [LARGE SCALE GENOMIC DNA]</scope>
    <source>
        <strain evidence="4">CBS 339.88</strain>
    </source>
</reference>
<sequence>MLTKREIPKINGSTTAFIVLVVVLVFIIIIACSATIYLLREDIAEDREALTSGARGRYHLPGSRDPSKKTSRNWLMGILRLPGSHKQSPKVRHDDPRTIPGRNKQGWFPAGNGSDWDSEGLPSQSPKPFAPSATMRMAEQDTLSLGTPRSSNVGSFPHASHIYSSPSNATSSARFDPHGIRGLSYADQSSLSVPGIISSFQSQLYSPPSSPSLSPTPDASSRVVLASPEHMERSLTNDSFAESFNTTESRPSIRTFEGGTKFIEAL</sequence>
<organism evidence="3 4">
    <name type="scientific">Galerina marginata (strain CBS 339.88)</name>
    <dbReference type="NCBI Taxonomy" id="685588"/>
    <lineage>
        <taxon>Eukaryota</taxon>
        <taxon>Fungi</taxon>
        <taxon>Dikarya</taxon>
        <taxon>Basidiomycota</taxon>
        <taxon>Agaricomycotina</taxon>
        <taxon>Agaricomycetes</taxon>
        <taxon>Agaricomycetidae</taxon>
        <taxon>Agaricales</taxon>
        <taxon>Agaricineae</taxon>
        <taxon>Strophariaceae</taxon>
        <taxon>Galerina</taxon>
    </lineage>
</organism>
<evidence type="ECO:0000256" key="1">
    <source>
        <dbReference type="SAM" id="MobiDB-lite"/>
    </source>
</evidence>
<keyword evidence="2" id="KW-0812">Transmembrane</keyword>
<dbReference type="HOGENOM" id="CLU_1094010_0_0_1"/>
<dbReference type="PROSITE" id="PS51257">
    <property type="entry name" value="PROKAR_LIPOPROTEIN"/>
    <property type="match status" value="1"/>
</dbReference>
<feature type="transmembrane region" description="Helical" evidence="2">
    <location>
        <begin position="16"/>
        <end position="39"/>
    </location>
</feature>
<name>A0A067TFJ8_GALM3</name>